<keyword evidence="4" id="KW-1185">Reference proteome</keyword>
<name>A0A2G1UHT8_9GAMM</name>
<dbReference type="Proteomes" id="UP000231409">
    <property type="component" value="Unassembled WGS sequence"/>
</dbReference>
<evidence type="ECO:0008006" key="5">
    <source>
        <dbReference type="Google" id="ProtNLM"/>
    </source>
</evidence>
<feature type="region of interest" description="Disordered" evidence="1">
    <location>
        <begin position="22"/>
        <end position="43"/>
    </location>
</feature>
<accession>A0A2G1UHT8</accession>
<evidence type="ECO:0000313" key="3">
    <source>
        <dbReference type="EMBL" id="PHQ14022.1"/>
    </source>
</evidence>
<dbReference type="AlphaFoldDB" id="A0A2G1UHT8"/>
<organism evidence="3 4">
    <name type="scientific">Marinobacter profundi</name>
    <dbReference type="NCBI Taxonomy" id="2666256"/>
    <lineage>
        <taxon>Bacteria</taxon>
        <taxon>Pseudomonadati</taxon>
        <taxon>Pseudomonadota</taxon>
        <taxon>Gammaproteobacteria</taxon>
        <taxon>Pseudomonadales</taxon>
        <taxon>Marinobacteraceae</taxon>
        <taxon>Marinobacter</taxon>
    </lineage>
</organism>
<dbReference type="EMBL" id="NTFH01000012">
    <property type="protein sequence ID" value="PHQ14022.1"/>
    <property type="molecule type" value="Genomic_DNA"/>
</dbReference>
<protein>
    <recommendedName>
        <fullName evidence="5">MSHA biogenesis protein MshK</fullName>
    </recommendedName>
</protein>
<proteinExistence type="predicted"/>
<comment type="caution">
    <text evidence="3">The sequence shown here is derived from an EMBL/GenBank/DDBJ whole genome shotgun (WGS) entry which is preliminary data.</text>
</comment>
<feature type="signal peptide" evidence="2">
    <location>
        <begin position="1"/>
        <end position="24"/>
    </location>
</feature>
<reference evidence="3 4" key="1">
    <citation type="submission" date="2017-09" db="EMBL/GenBank/DDBJ databases">
        <title>The draft genome sequences of Marinobacter sp. PWS21.</title>
        <authorList>
            <person name="Cao J."/>
        </authorList>
    </citation>
    <scope>NUCLEOTIDE SEQUENCE [LARGE SCALE GENOMIC DNA]</scope>
    <source>
        <strain evidence="3 4">PWS21</strain>
    </source>
</reference>
<feature type="chain" id="PRO_5013961745" description="MSHA biogenesis protein MshK" evidence="2">
    <location>
        <begin position="25"/>
        <end position="112"/>
    </location>
</feature>
<keyword evidence="2" id="KW-0732">Signal</keyword>
<gene>
    <name evidence="3" type="ORF">CLH61_15870</name>
</gene>
<dbReference type="RefSeq" id="WP_099615747.1">
    <property type="nucleotide sequence ID" value="NZ_KZ319375.1"/>
</dbReference>
<evidence type="ECO:0000313" key="4">
    <source>
        <dbReference type="Proteomes" id="UP000231409"/>
    </source>
</evidence>
<evidence type="ECO:0000256" key="1">
    <source>
        <dbReference type="SAM" id="MobiDB-lite"/>
    </source>
</evidence>
<evidence type="ECO:0000256" key="2">
    <source>
        <dbReference type="SAM" id="SignalP"/>
    </source>
</evidence>
<sequence>MRLICRVVIVVSTLFGLATAPASARPLTDPTRPPAGEVQQRAATPQRNFTLGSVMLGKQRRFAIIDGQVRQEGQRFDGVRLLRVHPDNVELLDQGRVRVIRLEALPQIRQSN</sequence>